<feature type="region of interest" description="Disordered" evidence="1">
    <location>
        <begin position="56"/>
        <end position="78"/>
    </location>
</feature>
<dbReference type="EMBL" id="CAFZ01000076">
    <property type="protein sequence ID" value="CCA70242.1"/>
    <property type="molecule type" value="Genomic_DNA"/>
</dbReference>
<sequence>MIRDSGCEYSFKPRIEILVLCDGFSSALQESAAKAHDWKPESDSLRDVMDPEHEQLKAASSNVSSLSPPINKRLSSPRARRTVPLNDCTPCIAWR</sequence>
<dbReference type="InParanoid" id="G4TFZ3"/>
<dbReference type="HOGENOM" id="CLU_2373563_0_0_1"/>
<dbReference type="Proteomes" id="UP000007148">
    <property type="component" value="Unassembled WGS sequence"/>
</dbReference>
<feature type="compositionally biased region" description="Polar residues" evidence="1">
    <location>
        <begin position="58"/>
        <end position="68"/>
    </location>
</feature>
<gene>
    <name evidence="2" type="ORF">PIIN_04181</name>
</gene>
<proteinExistence type="predicted"/>
<dbReference type="AlphaFoldDB" id="G4TFZ3"/>
<evidence type="ECO:0000313" key="3">
    <source>
        <dbReference type="Proteomes" id="UP000007148"/>
    </source>
</evidence>
<evidence type="ECO:0000313" key="2">
    <source>
        <dbReference type="EMBL" id="CCA70242.1"/>
    </source>
</evidence>
<protein>
    <submittedName>
        <fullName evidence="2">Uncharacterized protein</fullName>
    </submittedName>
</protein>
<reference evidence="2 3" key="1">
    <citation type="journal article" date="2011" name="PLoS Pathog.">
        <title>Endophytic Life Strategies Decoded by Genome and Transcriptome Analyses of the Mutualistic Root Symbiont Piriformospora indica.</title>
        <authorList>
            <person name="Zuccaro A."/>
            <person name="Lahrmann U."/>
            <person name="Guldener U."/>
            <person name="Langen G."/>
            <person name="Pfiffi S."/>
            <person name="Biedenkopf D."/>
            <person name="Wong P."/>
            <person name="Samans B."/>
            <person name="Grimm C."/>
            <person name="Basiewicz M."/>
            <person name="Murat C."/>
            <person name="Martin F."/>
            <person name="Kogel K.H."/>
        </authorList>
    </citation>
    <scope>NUCLEOTIDE SEQUENCE [LARGE SCALE GENOMIC DNA]</scope>
    <source>
        <strain evidence="2 3">DSM 11827</strain>
    </source>
</reference>
<accession>G4TFZ3</accession>
<organism evidence="2 3">
    <name type="scientific">Serendipita indica (strain DSM 11827)</name>
    <name type="common">Root endophyte fungus</name>
    <name type="synonym">Piriformospora indica</name>
    <dbReference type="NCBI Taxonomy" id="1109443"/>
    <lineage>
        <taxon>Eukaryota</taxon>
        <taxon>Fungi</taxon>
        <taxon>Dikarya</taxon>
        <taxon>Basidiomycota</taxon>
        <taxon>Agaricomycotina</taxon>
        <taxon>Agaricomycetes</taxon>
        <taxon>Sebacinales</taxon>
        <taxon>Serendipitaceae</taxon>
        <taxon>Serendipita</taxon>
    </lineage>
</organism>
<evidence type="ECO:0000256" key="1">
    <source>
        <dbReference type="SAM" id="MobiDB-lite"/>
    </source>
</evidence>
<comment type="caution">
    <text evidence="2">The sequence shown here is derived from an EMBL/GenBank/DDBJ whole genome shotgun (WGS) entry which is preliminary data.</text>
</comment>
<name>G4TFZ3_SERID</name>
<keyword evidence="3" id="KW-1185">Reference proteome</keyword>